<evidence type="ECO:0000256" key="7">
    <source>
        <dbReference type="SAM" id="Phobius"/>
    </source>
</evidence>
<keyword evidence="3 7" id="KW-0812">Transmembrane</keyword>
<keyword evidence="4 7" id="KW-1133">Transmembrane helix</keyword>
<feature type="transmembrane region" description="Helical" evidence="7">
    <location>
        <begin position="391"/>
        <end position="416"/>
    </location>
</feature>
<dbReference type="Gene3D" id="1.10.4160.10">
    <property type="entry name" value="Hydantoin permease"/>
    <property type="match status" value="1"/>
</dbReference>
<feature type="transmembrane region" description="Helical" evidence="7">
    <location>
        <begin position="275"/>
        <end position="297"/>
    </location>
</feature>
<evidence type="ECO:0000256" key="4">
    <source>
        <dbReference type="ARBA" id="ARBA00022989"/>
    </source>
</evidence>
<evidence type="ECO:0000256" key="5">
    <source>
        <dbReference type="ARBA" id="ARBA00023136"/>
    </source>
</evidence>
<evidence type="ECO:0000256" key="3">
    <source>
        <dbReference type="ARBA" id="ARBA00022692"/>
    </source>
</evidence>
<dbReference type="Proteomes" id="UP000696280">
    <property type="component" value="Unassembled WGS sequence"/>
</dbReference>
<dbReference type="PANTHER" id="PTHR30618:SF15">
    <property type="entry name" value="NICOTINAMIDE RIBOSIDE TRANSPORTER 1-RELATED"/>
    <property type="match status" value="1"/>
</dbReference>
<dbReference type="CDD" id="cd11482">
    <property type="entry name" value="SLC-NCS1sbd_NRT1-like"/>
    <property type="match status" value="1"/>
</dbReference>
<protein>
    <recommendedName>
        <fullName evidence="10">Thiamine transporter</fullName>
    </recommendedName>
</protein>
<evidence type="ECO:0000256" key="2">
    <source>
        <dbReference type="ARBA" id="ARBA00008974"/>
    </source>
</evidence>
<name>A0A9N9KUY1_9HELO</name>
<feature type="transmembrane region" description="Helical" evidence="7">
    <location>
        <begin position="74"/>
        <end position="96"/>
    </location>
</feature>
<feature type="region of interest" description="Disordered" evidence="6">
    <location>
        <begin position="545"/>
        <end position="572"/>
    </location>
</feature>
<keyword evidence="9" id="KW-1185">Reference proteome</keyword>
<dbReference type="InterPro" id="IPR001248">
    <property type="entry name" value="Pur-cyt_permease"/>
</dbReference>
<dbReference type="Pfam" id="PF02133">
    <property type="entry name" value="Transp_cyt_pur"/>
    <property type="match status" value="1"/>
</dbReference>
<evidence type="ECO:0008006" key="10">
    <source>
        <dbReference type="Google" id="ProtNLM"/>
    </source>
</evidence>
<evidence type="ECO:0000256" key="6">
    <source>
        <dbReference type="SAM" id="MobiDB-lite"/>
    </source>
</evidence>
<feature type="transmembrane region" description="Helical" evidence="7">
    <location>
        <begin position="368"/>
        <end position="385"/>
    </location>
</feature>
<dbReference type="InterPro" id="IPR045225">
    <property type="entry name" value="Uracil/uridine/allantoin_perm"/>
</dbReference>
<proteinExistence type="inferred from homology"/>
<accession>A0A9N9KUY1</accession>
<dbReference type="GO" id="GO:0005886">
    <property type="term" value="C:plasma membrane"/>
    <property type="evidence" value="ECO:0007669"/>
    <property type="project" value="TreeGrafter"/>
</dbReference>
<feature type="transmembrane region" description="Helical" evidence="7">
    <location>
        <begin position="165"/>
        <end position="185"/>
    </location>
</feature>
<gene>
    <name evidence="8" type="ORF">HYFRA_00000722</name>
</gene>
<dbReference type="GO" id="GO:0015205">
    <property type="term" value="F:nucleobase transmembrane transporter activity"/>
    <property type="evidence" value="ECO:0007669"/>
    <property type="project" value="TreeGrafter"/>
</dbReference>
<comment type="caution">
    <text evidence="8">The sequence shown here is derived from an EMBL/GenBank/DDBJ whole genome shotgun (WGS) entry which is preliminary data.</text>
</comment>
<dbReference type="PANTHER" id="PTHR30618">
    <property type="entry name" value="NCS1 FAMILY PURINE/PYRIMIDINE TRANSPORTER"/>
    <property type="match status" value="1"/>
</dbReference>
<feature type="transmembrane region" description="Helical" evidence="7">
    <location>
        <begin position="43"/>
        <end position="68"/>
    </location>
</feature>
<feature type="transmembrane region" description="Helical" evidence="7">
    <location>
        <begin position="191"/>
        <end position="211"/>
    </location>
</feature>
<evidence type="ECO:0000313" key="8">
    <source>
        <dbReference type="EMBL" id="CAG8951987.1"/>
    </source>
</evidence>
<dbReference type="EMBL" id="CAJVRL010000045">
    <property type="protein sequence ID" value="CAG8951987.1"/>
    <property type="molecule type" value="Genomic_DNA"/>
</dbReference>
<evidence type="ECO:0000313" key="9">
    <source>
        <dbReference type="Proteomes" id="UP000696280"/>
    </source>
</evidence>
<reference evidence="8" key="1">
    <citation type="submission" date="2021-07" db="EMBL/GenBank/DDBJ databases">
        <authorList>
            <person name="Durling M."/>
        </authorList>
    </citation>
    <scope>NUCLEOTIDE SEQUENCE</scope>
</reference>
<comment type="subcellular location">
    <subcellularLocation>
        <location evidence="1">Membrane</location>
        <topology evidence="1">Multi-pass membrane protein</topology>
    </subcellularLocation>
</comment>
<dbReference type="AlphaFoldDB" id="A0A9N9KUY1"/>
<sequence length="572" mass="62650">MAKLLGMLALKDDAYTGFESNIWYNPDIAPLPPKRRPWSHIDYFGFTSVSCLCITAWTASAALLSLGLTVGMTMGVGLVSKVFIALLAIGNGWLGAEWHVGFTVAQRITLGMYGSFLGILIRIILSVVWYASQAWLGGLCVTAMLSSWSFGFLNMRNTLPPSAHMVTRDFIGFVLFQMLSLPFMLIRPEKVRIPVALANFFTTCVMIAITIRTCKEAGGLGPLIHKGTDYSTLSPAWAWFYAITSTVGGISSGILNQSDYTRFAKKQGHQVPGTIIGLFVVGTLVPILSILTASASVEIYGGEPFWNPLTLVIQWLLDDYSPANRAGAFFCSLAFVTSQLAENILGNGFAAGMDLAGLFPKYINMRRGCLICAILSWVVQPWLFYNTASVFVAVMASFSVFLAPLTGIMLADYFIIRKQRIQLRQLYTGSKEGAYFYTAGVNWRAMVTWIVCFTPAIPGMVANLNPAVVVNEGIMNYYRGNYIFGSSPTVSSPSPSVYLPNTGLLEGATMYTALCYIFTIKGAGLEDDQDYYGTFDEEQIERRGITAWNGPKTNSEDEDENQVNRVTPAAVA</sequence>
<dbReference type="OrthoDB" id="2018619at2759"/>
<feature type="transmembrane region" description="Helical" evidence="7">
    <location>
        <begin position="232"/>
        <end position="255"/>
    </location>
</feature>
<feature type="transmembrane region" description="Helical" evidence="7">
    <location>
        <begin position="135"/>
        <end position="153"/>
    </location>
</feature>
<organism evidence="8 9">
    <name type="scientific">Hymenoscyphus fraxineus</name>
    <dbReference type="NCBI Taxonomy" id="746836"/>
    <lineage>
        <taxon>Eukaryota</taxon>
        <taxon>Fungi</taxon>
        <taxon>Dikarya</taxon>
        <taxon>Ascomycota</taxon>
        <taxon>Pezizomycotina</taxon>
        <taxon>Leotiomycetes</taxon>
        <taxon>Helotiales</taxon>
        <taxon>Helotiaceae</taxon>
        <taxon>Hymenoscyphus</taxon>
    </lineage>
</organism>
<comment type="similarity">
    <text evidence="2">Belongs to the purine-cytosine permease (2.A.39) family.</text>
</comment>
<evidence type="ECO:0000256" key="1">
    <source>
        <dbReference type="ARBA" id="ARBA00004141"/>
    </source>
</evidence>
<keyword evidence="5 7" id="KW-0472">Membrane</keyword>
<feature type="transmembrane region" description="Helical" evidence="7">
    <location>
        <begin position="108"/>
        <end position="129"/>
    </location>
</feature>